<evidence type="ECO:0000313" key="3">
    <source>
        <dbReference type="EMBL" id="RUO19601.1"/>
    </source>
</evidence>
<dbReference type="EMBL" id="PIPJ01000007">
    <property type="protein sequence ID" value="RUO19601.1"/>
    <property type="molecule type" value="Genomic_DNA"/>
</dbReference>
<keyword evidence="2" id="KW-0472">Membrane</keyword>
<evidence type="ECO:0000256" key="2">
    <source>
        <dbReference type="SAM" id="Phobius"/>
    </source>
</evidence>
<dbReference type="OrthoDB" id="5688397at2"/>
<proteinExistence type="predicted"/>
<feature type="region of interest" description="Disordered" evidence="1">
    <location>
        <begin position="1"/>
        <end position="31"/>
    </location>
</feature>
<feature type="transmembrane region" description="Helical" evidence="2">
    <location>
        <begin position="464"/>
        <end position="489"/>
    </location>
</feature>
<protein>
    <submittedName>
        <fullName evidence="3">Recombinase</fullName>
    </submittedName>
</protein>
<dbReference type="PIRSF" id="PIRSF015380">
    <property type="entry name" value="Site-sp_rcmb"/>
    <property type="match status" value="1"/>
</dbReference>
<feature type="transmembrane region" description="Helical" evidence="2">
    <location>
        <begin position="571"/>
        <end position="591"/>
    </location>
</feature>
<dbReference type="RefSeq" id="WP_126767692.1">
    <property type="nucleotide sequence ID" value="NZ_PIPJ01000007.1"/>
</dbReference>
<name>A0A432VT26_9GAMM</name>
<evidence type="ECO:0000313" key="4">
    <source>
        <dbReference type="Proteomes" id="UP000288395"/>
    </source>
</evidence>
<comment type="caution">
    <text evidence="3">The sequence shown here is derived from an EMBL/GenBank/DDBJ whole genome shotgun (WGS) entry which is preliminary data.</text>
</comment>
<feature type="compositionally biased region" description="Basic and acidic residues" evidence="1">
    <location>
        <begin position="1"/>
        <end position="10"/>
    </location>
</feature>
<feature type="transmembrane region" description="Helical" evidence="2">
    <location>
        <begin position="510"/>
        <end position="533"/>
    </location>
</feature>
<organism evidence="3 4">
    <name type="scientific">Aliidiomarina iranensis</name>
    <dbReference type="NCBI Taxonomy" id="1434071"/>
    <lineage>
        <taxon>Bacteria</taxon>
        <taxon>Pseudomonadati</taxon>
        <taxon>Pseudomonadota</taxon>
        <taxon>Gammaproteobacteria</taxon>
        <taxon>Alteromonadales</taxon>
        <taxon>Idiomarinaceae</taxon>
        <taxon>Aliidiomarina</taxon>
    </lineage>
</organism>
<feature type="transmembrane region" description="Helical" evidence="2">
    <location>
        <begin position="628"/>
        <end position="650"/>
    </location>
</feature>
<dbReference type="InterPro" id="IPR011385">
    <property type="entry name" value="Site-sp_rcmbase"/>
</dbReference>
<dbReference type="Pfam" id="PF10136">
    <property type="entry name" value="SpecificRecomb"/>
    <property type="match status" value="1"/>
</dbReference>
<sequence length="697" mass="78136">MQTHSADPRAPKAKQKARQRAHETAQQKKQDKIHKQLTALFAEEQAVPEVLADLVAFLRRGGVAHAAERMDELTMFLRENSELAENLGSQLHGQLVGLNLYPALVNLGIFARRALLREMATRLYDRLIPPPREEGSSLDLLAQLFHRKRDAKWLITIQPVQWLRLYALLARASDEDSVLAAEVHVRQEVLYVLEMLSIWVAAEELEPELMRIDKKLIDIDSPFIALQREMQIFTRHEARRMEGADLPPFDASHLWVMLEQSQEQVNRIRRRGRGTAGSSLTVAHLLERLEQTLVRMSSLLSLLTAETSFLVMKRGVALWQHLALATTVKNSTLDVWRTSTAMVSRSITQNKSDHGEHYIARDVASFYAIMRSAAGAGFVIALMALLKIHIESLGFAPLANTILVSLNYGLGFVLIHILRCTIATKQPAMTAASFAAEVERGESGRAVPRKLASLLIDVNRSQWAAVWGNISTAVLTAAIVSVMAFWWLGGSLLDSETVRYQLAAIEPISGMALFFAAIAGVWLFCSGLIAGYFENRADYVQLRERLFQHVLLSWLGEKYREQFANYLHENYGAIMGNFFFGVLLGVTGYIGYLTGLPLDIRHVAFSSANLGFAVFSDFPGVFAVLQGLFFVLLIGFVNLWVSFTLALLVAMQARGTSIQRFRPMMRFLWQQLRENPSIFVFPAVPEGASEEAREKAD</sequence>
<dbReference type="Proteomes" id="UP000288395">
    <property type="component" value="Unassembled WGS sequence"/>
</dbReference>
<dbReference type="AlphaFoldDB" id="A0A432VT26"/>
<feature type="transmembrane region" description="Helical" evidence="2">
    <location>
        <begin position="398"/>
        <end position="418"/>
    </location>
</feature>
<feature type="compositionally biased region" description="Basic and acidic residues" evidence="1">
    <location>
        <begin position="20"/>
        <end position="31"/>
    </location>
</feature>
<accession>A0A432VT26</accession>
<keyword evidence="4" id="KW-1185">Reference proteome</keyword>
<keyword evidence="2" id="KW-1133">Transmembrane helix</keyword>
<feature type="transmembrane region" description="Helical" evidence="2">
    <location>
        <begin position="366"/>
        <end position="386"/>
    </location>
</feature>
<gene>
    <name evidence="3" type="ORF">CWE08_09215</name>
</gene>
<reference evidence="4" key="1">
    <citation type="journal article" date="2018" name="Front. Microbiol.">
        <title>Genome-Based Analysis Reveals the Taxonomy and Diversity of the Family Idiomarinaceae.</title>
        <authorList>
            <person name="Liu Y."/>
            <person name="Lai Q."/>
            <person name="Shao Z."/>
        </authorList>
    </citation>
    <scope>NUCLEOTIDE SEQUENCE [LARGE SCALE GENOMIC DNA]</scope>
    <source>
        <strain evidence="4">GBPy7</strain>
    </source>
</reference>
<keyword evidence="2" id="KW-0812">Transmembrane</keyword>
<evidence type="ECO:0000256" key="1">
    <source>
        <dbReference type="SAM" id="MobiDB-lite"/>
    </source>
</evidence>